<dbReference type="PROSITE" id="PS00122">
    <property type="entry name" value="CARBOXYLESTERASE_B_1"/>
    <property type="match status" value="1"/>
</dbReference>
<evidence type="ECO:0000256" key="3">
    <source>
        <dbReference type="RuleBase" id="RU361235"/>
    </source>
</evidence>
<reference evidence="6" key="1">
    <citation type="submission" date="2020-07" db="EMBL/GenBank/DDBJ databases">
        <authorList>
            <person name="Pettersson B.M.F."/>
            <person name="Behra P.R.K."/>
            <person name="Ramesh M."/>
            <person name="Das S."/>
            <person name="Dasgupta S."/>
            <person name="Kirsebom L.A."/>
        </authorList>
    </citation>
    <scope>NUCLEOTIDE SEQUENCE</scope>
    <source>
        <strain evidence="6">DSM 44615</strain>
    </source>
</reference>
<feature type="chain" id="PRO_5041017254" description="Carboxylic ester hydrolase" evidence="3">
    <location>
        <begin position="45"/>
        <end position="558"/>
    </location>
</feature>
<proteinExistence type="inferred from homology"/>
<comment type="caution">
    <text evidence="6">The sequence shown here is derived from an EMBL/GenBank/DDBJ whole genome shotgun (WGS) entry which is preliminary data.</text>
</comment>
<organism evidence="6 7">
    <name type="scientific">[Mycobacterium] manitobense</name>
    <dbReference type="NCBI Taxonomy" id="190147"/>
    <lineage>
        <taxon>Bacteria</taxon>
        <taxon>Bacillati</taxon>
        <taxon>Actinomycetota</taxon>
        <taxon>Actinomycetes</taxon>
        <taxon>Mycobacteriales</taxon>
        <taxon>Mycobacteriaceae</taxon>
        <taxon>Mycolicibacterium</taxon>
    </lineage>
</organism>
<sequence length="558" mass="59125">MGRCTGVYACFSVGSATVPPSLRLSRRALVRAACLLLVPALTLAGCGRQDDSAAPSASAGATPAGDPAEVETVTGRVRGEVSAGHREFSGIPYAAPPTGPLRFRPPAQAQPWVDVRDATHPGPRCIQDPTADLEFGRQTDEDCLTLNVWTPPVSAEPKPVMVWIHGGAFVNGSGGVYNGSWLASRGDIVVVTVNYRLGTLGFLAHPALGPAGDVGNYGLADQQAALRWVRDNISRFGGDPGRVTVAGESAGGMSVCDHLVAPGSADLFRAAVVMSAPCQVQADLPTAERASVDYAARAGCADPGTAAECLRDLPVDKLREPVWYTGIGEDRLTGPVTGTRTLPVDPVRTMADGRALEVPVLIGTTRDEFTLFVALQYLRGVRYPDTEYPALLRDTFGEDAAAVAARYPLADYPDAALAYSAAVTDGAFACVTDRMADGLTRSGPVYAYEFNDRDAPAPEPLRTLPFKVGASHSLELRYLFDVGGAPALSDDQHRLSDQMIDYWSRFVTTGKPDAVGQPDWPALDGIADPARMSLQPGGSRIVDTFDAEHRCPFWAGLE</sequence>
<keyword evidence="7" id="KW-1185">Reference proteome</keyword>
<dbReference type="AlphaFoldDB" id="A0A9X2Y6J5"/>
<gene>
    <name evidence="6" type="ORF">H7I41_02875</name>
</gene>
<feature type="domain" description="Carboxylesterase type B" evidence="5">
    <location>
        <begin position="68"/>
        <end position="554"/>
    </location>
</feature>
<dbReference type="PANTHER" id="PTHR11559">
    <property type="entry name" value="CARBOXYLESTERASE"/>
    <property type="match status" value="1"/>
</dbReference>
<dbReference type="InterPro" id="IPR029058">
    <property type="entry name" value="AB_hydrolase_fold"/>
</dbReference>
<keyword evidence="3" id="KW-0732">Signal</keyword>
<dbReference type="GO" id="GO:0016787">
    <property type="term" value="F:hydrolase activity"/>
    <property type="evidence" value="ECO:0007669"/>
    <property type="project" value="UniProtKB-KW"/>
</dbReference>
<evidence type="ECO:0000313" key="6">
    <source>
        <dbReference type="EMBL" id="MCV7168863.1"/>
    </source>
</evidence>
<comment type="similarity">
    <text evidence="1 3">Belongs to the type-B carboxylesterase/lipase family.</text>
</comment>
<evidence type="ECO:0000256" key="1">
    <source>
        <dbReference type="ARBA" id="ARBA00005964"/>
    </source>
</evidence>
<dbReference type="EMBL" id="JACKSJ010000024">
    <property type="protein sequence ID" value="MCV7168863.1"/>
    <property type="molecule type" value="Genomic_DNA"/>
</dbReference>
<reference evidence="6" key="2">
    <citation type="journal article" date="2022" name="BMC Genomics">
        <title>Comparative genome analysis of mycobacteria focusing on tRNA and non-coding RNA.</title>
        <authorList>
            <person name="Behra P.R.K."/>
            <person name="Pettersson B.M.F."/>
            <person name="Ramesh M."/>
            <person name="Das S."/>
            <person name="Dasgupta S."/>
            <person name="Kirsebom L.A."/>
        </authorList>
    </citation>
    <scope>NUCLEOTIDE SEQUENCE</scope>
    <source>
        <strain evidence="6">DSM 44615</strain>
    </source>
</reference>
<evidence type="ECO:0000313" key="7">
    <source>
        <dbReference type="Proteomes" id="UP001140293"/>
    </source>
</evidence>
<feature type="compositionally biased region" description="Low complexity" evidence="4">
    <location>
        <begin position="52"/>
        <end position="67"/>
    </location>
</feature>
<feature type="region of interest" description="Disordered" evidence="4">
    <location>
        <begin position="49"/>
        <end position="70"/>
    </location>
</feature>
<accession>A0A9X2Y6J5</accession>
<evidence type="ECO:0000256" key="2">
    <source>
        <dbReference type="ARBA" id="ARBA00022801"/>
    </source>
</evidence>
<dbReference type="InterPro" id="IPR019826">
    <property type="entry name" value="Carboxylesterase_B_AS"/>
</dbReference>
<dbReference type="Gene3D" id="3.40.50.1820">
    <property type="entry name" value="alpha/beta hydrolase"/>
    <property type="match status" value="1"/>
</dbReference>
<dbReference type="EC" id="3.1.1.-" evidence="3"/>
<name>A0A9X2Y6J5_9MYCO</name>
<dbReference type="InterPro" id="IPR050309">
    <property type="entry name" value="Type-B_Carboxylest/Lipase"/>
</dbReference>
<dbReference type="Pfam" id="PF00135">
    <property type="entry name" value="COesterase"/>
    <property type="match status" value="1"/>
</dbReference>
<dbReference type="Proteomes" id="UP001140293">
    <property type="component" value="Unassembled WGS sequence"/>
</dbReference>
<dbReference type="InterPro" id="IPR002018">
    <property type="entry name" value="CarbesteraseB"/>
</dbReference>
<evidence type="ECO:0000259" key="5">
    <source>
        <dbReference type="Pfam" id="PF00135"/>
    </source>
</evidence>
<dbReference type="SUPFAM" id="SSF53474">
    <property type="entry name" value="alpha/beta-Hydrolases"/>
    <property type="match status" value="1"/>
</dbReference>
<dbReference type="InterPro" id="IPR019819">
    <property type="entry name" value="Carboxylesterase_B_CS"/>
</dbReference>
<keyword evidence="2 3" id="KW-0378">Hydrolase</keyword>
<feature type="signal peptide" evidence="3">
    <location>
        <begin position="1"/>
        <end position="44"/>
    </location>
</feature>
<protein>
    <recommendedName>
        <fullName evidence="3">Carboxylic ester hydrolase</fullName>
        <ecNumber evidence="3">3.1.1.-</ecNumber>
    </recommendedName>
</protein>
<dbReference type="RefSeq" id="WP_264011058.1">
    <property type="nucleotide sequence ID" value="NZ_JACKSJ010000024.1"/>
</dbReference>
<evidence type="ECO:0000256" key="4">
    <source>
        <dbReference type="SAM" id="MobiDB-lite"/>
    </source>
</evidence>
<dbReference type="PROSITE" id="PS00941">
    <property type="entry name" value="CARBOXYLESTERASE_B_2"/>
    <property type="match status" value="1"/>
</dbReference>